<dbReference type="Pfam" id="PF05199">
    <property type="entry name" value="GMC_oxred_C"/>
    <property type="match status" value="1"/>
</dbReference>
<dbReference type="GO" id="GO:0050660">
    <property type="term" value="F:flavin adenine dinucleotide binding"/>
    <property type="evidence" value="ECO:0007669"/>
    <property type="project" value="InterPro"/>
</dbReference>
<keyword evidence="12" id="KW-1185">Reference proteome</keyword>
<evidence type="ECO:0000256" key="6">
    <source>
        <dbReference type="PIRSR" id="PIRSR000137-1"/>
    </source>
</evidence>
<protein>
    <submittedName>
        <fullName evidence="11">Alcohol oxidase</fullName>
    </submittedName>
</protein>
<dbReference type="InterPro" id="IPR012132">
    <property type="entry name" value="GMC_OxRdtase"/>
</dbReference>
<evidence type="ECO:0000313" key="11">
    <source>
        <dbReference type="EMBL" id="KAK0620747.1"/>
    </source>
</evidence>
<evidence type="ECO:0000256" key="3">
    <source>
        <dbReference type="ARBA" id="ARBA00022630"/>
    </source>
</evidence>
<dbReference type="PANTHER" id="PTHR11552">
    <property type="entry name" value="GLUCOSE-METHANOL-CHOLINE GMC OXIDOREDUCTASE"/>
    <property type="match status" value="1"/>
</dbReference>
<evidence type="ECO:0000259" key="10">
    <source>
        <dbReference type="Pfam" id="PF05199"/>
    </source>
</evidence>
<evidence type="ECO:0000256" key="4">
    <source>
        <dbReference type="ARBA" id="ARBA00022827"/>
    </source>
</evidence>
<feature type="chain" id="PRO_5041362593" evidence="8">
    <location>
        <begin position="17"/>
        <end position="620"/>
    </location>
</feature>
<dbReference type="Gene3D" id="3.50.50.60">
    <property type="entry name" value="FAD/NAD(P)-binding domain"/>
    <property type="match status" value="1"/>
</dbReference>
<feature type="binding site" evidence="7">
    <location>
        <begin position="124"/>
        <end position="127"/>
    </location>
    <ligand>
        <name>FAD</name>
        <dbReference type="ChEBI" id="CHEBI:57692"/>
    </ligand>
</feature>
<evidence type="ECO:0000256" key="8">
    <source>
        <dbReference type="SAM" id="SignalP"/>
    </source>
</evidence>
<comment type="similarity">
    <text evidence="2">Belongs to the GMC oxidoreductase family.</text>
</comment>
<keyword evidence="4 7" id="KW-0274">FAD</keyword>
<dbReference type="InterPro" id="IPR007867">
    <property type="entry name" value="GMC_OxRtase_C"/>
</dbReference>
<evidence type="ECO:0000256" key="5">
    <source>
        <dbReference type="ARBA" id="ARBA00023002"/>
    </source>
</evidence>
<comment type="caution">
    <text evidence="11">The sequence shown here is derived from an EMBL/GenBank/DDBJ whole genome shotgun (WGS) entry which is preliminary data.</text>
</comment>
<evidence type="ECO:0000313" key="12">
    <source>
        <dbReference type="Proteomes" id="UP001175000"/>
    </source>
</evidence>
<dbReference type="InterPro" id="IPR027424">
    <property type="entry name" value="Glucose_Oxidase_domain_2"/>
</dbReference>
<dbReference type="SUPFAM" id="SSF51905">
    <property type="entry name" value="FAD/NAD(P)-binding domain"/>
    <property type="match status" value="1"/>
</dbReference>
<dbReference type="GO" id="GO:0016614">
    <property type="term" value="F:oxidoreductase activity, acting on CH-OH group of donors"/>
    <property type="evidence" value="ECO:0007669"/>
    <property type="project" value="InterPro"/>
</dbReference>
<proteinExistence type="inferred from homology"/>
<feature type="domain" description="Glucose-methanol-choline oxidoreductase C-terminal" evidence="10">
    <location>
        <begin position="469"/>
        <end position="605"/>
    </location>
</feature>
<dbReference type="InterPro" id="IPR000172">
    <property type="entry name" value="GMC_OxRdtase_N"/>
</dbReference>
<evidence type="ECO:0000259" key="9">
    <source>
        <dbReference type="Pfam" id="PF00732"/>
    </source>
</evidence>
<gene>
    <name evidence="11" type="ORF">B0T14DRAFT_522073</name>
</gene>
<evidence type="ECO:0000256" key="7">
    <source>
        <dbReference type="PIRSR" id="PIRSR000137-2"/>
    </source>
</evidence>
<accession>A0AA39WSF5</accession>
<keyword evidence="3" id="KW-0285">Flavoprotein</keyword>
<comment type="cofactor">
    <cofactor evidence="1 7">
        <name>FAD</name>
        <dbReference type="ChEBI" id="CHEBI:57692"/>
    </cofactor>
</comment>
<name>A0AA39WSF5_9PEZI</name>
<dbReference type="Gene3D" id="3.30.560.10">
    <property type="entry name" value="Glucose Oxidase, domain 3"/>
    <property type="match status" value="1"/>
</dbReference>
<organism evidence="11 12">
    <name type="scientific">Immersiella caudata</name>
    <dbReference type="NCBI Taxonomy" id="314043"/>
    <lineage>
        <taxon>Eukaryota</taxon>
        <taxon>Fungi</taxon>
        <taxon>Dikarya</taxon>
        <taxon>Ascomycota</taxon>
        <taxon>Pezizomycotina</taxon>
        <taxon>Sordariomycetes</taxon>
        <taxon>Sordariomycetidae</taxon>
        <taxon>Sordariales</taxon>
        <taxon>Lasiosphaeriaceae</taxon>
        <taxon>Immersiella</taxon>
    </lineage>
</organism>
<dbReference type="PANTHER" id="PTHR11552:SF201">
    <property type="entry name" value="GLUCOSE-METHANOL-CHOLINE OXIDOREDUCTASE N-TERMINAL DOMAIN-CONTAINING PROTEIN"/>
    <property type="match status" value="1"/>
</dbReference>
<feature type="signal peptide" evidence="8">
    <location>
        <begin position="1"/>
        <end position="16"/>
    </location>
</feature>
<evidence type="ECO:0000256" key="1">
    <source>
        <dbReference type="ARBA" id="ARBA00001974"/>
    </source>
</evidence>
<dbReference type="InterPro" id="IPR036188">
    <property type="entry name" value="FAD/NAD-bd_sf"/>
</dbReference>
<dbReference type="SUPFAM" id="SSF54373">
    <property type="entry name" value="FAD-linked reductases, C-terminal domain"/>
    <property type="match status" value="1"/>
</dbReference>
<dbReference type="AlphaFoldDB" id="A0AA39WSF5"/>
<dbReference type="EMBL" id="JAULSU010000004">
    <property type="protein sequence ID" value="KAK0620747.1"/>
    <property type="molecule type" value="Genomic_DNA"/>
</dbReference>
<evidence type="ECO:0000256" key="2">
    <source>
        <dbReference type="ARBA" id="ARBA00010790"/>
    </source>
</evidence>
<keyword evidence="5" id="KW-0560">Oxidoreductase</keyword>
<dbReference type="Proteomes" id="UP001175000">
    <property type="component" value="Unassembled WGS sequence"/>
</dbReference>
<feature type="active site" description="Proton donor" evidence="6">
    <location>
        <position position="553"/>
    </location>
</feature>
<feature type="active site" description="Proton acceptor" evidence="6">
    <location>
        <position position="596"/>
    </location>
</feature>
<sequence>MIVSPILARGIVLTFALGLHGWAVGTRVTNDSSVAAGKTFDYIIAGAGLSGLVIGNKLSGEGLSVLVIEAGPDASWNPEVFDAEGRKFGSETCSWKYPAYGDDGKPLPWKIDAGACIGGSTSINGMVWYRPTKAELDKLESLGNPGWNWDNLEPYMRATERHITPDKAQAAQGAASDLDVHGFGGFVNTSFTKPLRIPRTVALYKEALPFVFPGLSIGGDLSNRSAVSSASTMYTIWHDPATGKTRRSSAADAYLWALNQQRARLTVLATHKTDRVLFDGDLTATGIVFLPSNGTSKRPKTFRAYASKGVVLSAGTLASAPILERSGIGKRSVLERLGIRQLVDLPGVGVNLNDQPGAATYALVSPAHQNDTSIVDDGGLFAPEISLVNIDELWPFGTASHLLDISSEEALRSRAQKLVDSGAAANIRGAGAVLNTAVDLITTHRLPIVELLADGGGTTLFTAFWPLMPLSRGHIHINSSNPLDHPIITPRLLEDPFDVAIAVAIARASRAVFNSAPFKDIVADPYYDPPIGANGTDAEYLAWYRRTAFGASHWVGATAMMPRHLGGVVDHKLRVYGTKRLHIVDAGVLPFQLTAHTMSTLYAVAGRAADVILRCTVERG</sequence>
<dbReference type="Pfam" id="PF00732">
    <property type="entry name" value="GMC_oxred_N"/>
    <property type="match status" value="1"/>
</dbReference>
<keyword evidence="8" id="KW-0732">Signal</keyword>
<reference evidence="11" key="1">
    <citation type="submission" date="2023-06" db="EMBL/GenBank/DDBJ databases">
        <title>Genome-scale phylogeny and comparative genomics of the fungal order Sordariales.</title>
        <authorList>
            <consortium name="Lawrence Berkeley National Laboratory"/>
            <person name="Hensen N."/>
            <person name="Bonometti L."/>
            <person name="Westerberg I."/>
            <person name="Brannstrom I.O."/>
            <person name="Guillou S."/>
            <person name="Cros-Aarteil S."/>
            <person name="Calhoun S."/>
            <person name="Haridas S."/>
            <person name="Kuo A."/>
            <person name="Mondo S."/>
            <person name="Pangilinan J."/>
            <person name="Riley R."/>
            <person name="Labutti K."/>
            <person name="Andreopoulos B."/>
            <person name="Lipzen A."/>
            <person name="Chen C."/>
            <person name="Yanf M."/>
            <person name="Daum C."/>
            <person name="Ng V."/>
            <person name="Clum A."/>
            <person name="Steindorff A."/>
            <person name="Ohm R."/>
            <person name="Martin F."/>
            <person name="Silar P."/>
            <person name="Natvig D."/>
            <person name="Lalanne C."/>
            <person name="Gautier V."/>
            <person name="Ament-Velasquez S.L."/>
            <person name="Kruys A."/>
            <person name="Hutchinson M.I."/>
            <person name="Powell A.J."/>
            <person name="Barry K."/>
            <person name="Miller A.N."/>
            <person name="Grigoriev I.V."/>
            <person name="Debuchy R."/>
            <person name="Gladieux P."/>
            <person name="Thoren M.H."/>
            <person name="Johannesson H."/>
        </authorList>
    </citation>
    <scope>NUCLEOTIDE SEQUENCE</scope>
    <source>
        <strain evidence="11">CBS 606.72</strain>
    </source>
</reference>
<dbReference type="Gene3D" id="4.10.450.10">
    <property type="entry name" value="Glucose Oxidase, domain 2"/>
    <property type="match status" value="1"/>
</dbReference>
<dbReference type="PIRSF" id="PIRSF000137">
    <property type="entry name" value="Alcohol_oxidase"/>
    <property type="match status" value="1"/>
</dbReference>
<feature type="domain" description="Glucose-methanol-choline oxidoreductase N-terminal" evidence="9">
    <location>
        <begin position="40"/>
        <end position="356"/>
    </location>
</feature>